<dbReference type="Gene3D" id="2.70.70.10">
    <property type="entry name" value="Glucose Permease (Domain IIA)"/>
    <property type="match status" value="1"/>
</dbReference>
<dbReference type="AlphaFoldDB" id="A0A1P8ULP5"/>
<protein>
    <submittedName>
        <fullName evidence="10">Uncharacterized protein</fullName>
    </submittedName>
</protein>
<evidence type="ECO:0000256" key="5">
    <source>
        <dbReference type="ARBA" id="ARBA00022801"/>
    </source>
</evidence>
<keyword evidence="4" id="KW-0479">Metal-binding</keyword>
<dbReference type="Pfam" id="PF19425">
    <property type="entry name" value="Csd3_N2"/>
    <property type="match status" value="1"/>
</dbReference>
<comment type="subcellular location">
    <subcellularLocation>
        <location evidence="2">Cell envelope</location>
    </subcellularLocation>
</comment>
<dbReference type="GO" id="GO:0030313">
    <property type="term" value="C:cell envelope"/>
    <property type="evidence" value="ECO:0007669"/>
    <property type="project" value="UniProtKB-SubCell"/>
</dbReference>
<evidence type="ECO:0000259" key="8">
    <source>
        <dbReference type="Pfam" id="PF01551"/>
    </source>
</evidence>
<evidence type="ECO:0000256" key="3">
    <source>
        <dbReference type="ARBA" id="ARBA00022670"/>
    </source>
</evidence>
<dbReference type="Proteomes" id="UP000243807">
    <property type="component" value="Chromosome"/>
</dbReference>
<dbReference type="CDD" id="cd12797">
    <property type="entry name" value="M23_peptidase"/>
    <property type="match status" value="1"/>
</dbReference>
<dbReference type="Pfam" id="PF01551">
    <property type="entry name" value="Peptidase_M23"/>
    <property type="match status" value="1"/>
</dbReference>
<dbReference type="GO" id="GO:0046872">
    <property type="term" value="F:metal ion binding"/>
    <property type="evidence" value="ECO:0007669"/>
    <property type="project" value="UniProtKB-KW"/>
</dbReference>
<evidence type="ECO:0000256" key="4">
    <source>
        <dbReference type="ARBA" id="ARBA00022723"/>
    </source>
</evidence>
<dbReference type="PANTHER" id="PTHR21666:SF288">
    <property type="entry name" value="CELL DIVISION PROTEIN YTFB"/>
    <property type="match status" value="1"/>
</dbReference>
<dbReference type="InterPro" id="IPR045834">
    <property type="entry name" value="Csd3_N2"/>
</dbReference>
<accession>A0A1P8ULP5</accession>
<keyword evidence="5" id="KW-0378">Hydrolase</keyword>
<dbReference type="STRING" id="1765967.BW247_14620"/>
<name>A0A1P8ULP5_9GAMM</name>
<evidence type="ECO:0000313" key="10">
    <source>
        <dbReference type="EMBL" id="APZ44741.1"/>
    </source>
</evidence>
<evidence type="ECO:0000256" key="6">
    <source>
        <dbReference type="ARBA" id="ARBA00022833"/>
    </source>
</evidence>
<feature type="domain" description="M23ase beta-sheet core" evidence="8">
    <location>
        <begin position="319"/>
        <end position="415"/>
    </location>
</feature>
<dbReference type="GO" id="GO:0004222">
    <property type="term" value="F:metalloendopeptidase activity"/>
    <property type="evidence" value="ECO:0007669"/>
    <property type="project" value="TreeGrafter"/>
</dbReference>
<comment type="cofactor">
    <cofactor evidence="1">
        <name>Zn(2+)</name>
        <dbReference type="ChEBI" id="CHEBI:29105"/>
    </cofactor>
</comment>
<proteinExistence type="predicted"/>
<keyword evidence="7" id="KW-0482">Metalloprotease</keyword>
<keyword evidence="6" id="KW-0862">Zinc</keyword>
<dbReference type="InterPro" id="IPR050570">
    <property type="entry name" value="Cell_wall_metabolism_enzyme"/>
</dbReference>
<dbReference type="SUPFAM" id="SSF51261">
    <property type="entry name" value="Duplicated hybrid motif"/>
    <property type="match status" value="1"/>
</dbReference>
<keyword evidence="11" id="KW-1185">Reference proteome</keyword>
<dbReference type="RefSeq" id="WP_076838649.1">
    <property type="nucleotide sequence ID" value="NZ_CP019434.1"/>
</dbReference>
<dbReference type="InterPro" id="IPR016047">
    <property type="entry name" value="M23ase_b-sheet_dom"/>
</dbReference>
<sequence length="457" mass="50221">MHRKDFKPRPQRRSSRLGKRHLAAASGAGILGLTLAGFVTPSDARVDAAAYDINEVSDHNETAPSGTRIHLPLALPKSSSNALGALPSAEITSNTVRQVIIKRGDTLSAIFKRLNLVTDLNALMSSAAATHALTLIKPGEKLEFITHAGQLQRLTYQPLNAPVADFIRNGSSFRLDATQKRHEKHVFYADGRIRSSLFIDGHKAGLSDRLIMQLAEIFGWDIDFALDLRVGDHFTVVYDSLYDRGAQVREGNILIAEFTNQGRKFIAVRYTSPDGRTGYYATDGHSLRKAFLRTPVQFSRISSRFSLHRKHPILNRIRAHKGVDYAAPTGTPVRAAGDGKVAFKGWKGGYGRFIVLQHGQRYSTAYGHLSRFASSLKAGARVKQGQIIGYVGQSGLATGPHLHYEFRIGGVHRDPLAVKLPAAAPLDAKYMTDFRTKLAPLLAQIDSYHGAQLSRLE</sequence>
<dbReference type="FunFam" id="2.70.70.10:FF:000002">
    <property type="entry name" value="Murein DD-endopeptidase MepM"/>
    <property type="match status" value="1"/>
</dbReference>
<organism evidence="10 11">
    <name type="scientific">Acidihalobacter ferrooxydans</name>
    <dbReference type="NCBI Taxonomy" id="1765967"/>
    <lineage>
        <taxon>Bacteria</taxon>
        <taxon>Pseudomonadati</taxon>
        <taxon>Pseudomonadota</taxon>
        <taxon>Gammaproteobacteria</taxon>
        <taxon>Chromatiales</taxon>
        <taxon>Ectothiorhodospiraceae</taxon>
        <taxon>Acidihalobacter</taxon>
    </lineage>
</organism>
<dbReference type="EMBL" id="CP019434">
    <property type="protein sequence ID" value="APZ44741.1"/>
    <property type="molecule type" value="Genomic_DNA"/>
</dbReference>
<gene>
    <name evidence="10" type="ORF">BW247_14620</name>
</gene>
<dbReference type="GO" id="GO:0006508">
    <property type="term" value="P:proteolysis"/>
    <property type="evidence" value="ECO:0007669"/>
    <property type="project" value="UniProtKB-KW"/>
</dbReference>
<evidence type="ECO:0000256" key="1">
    <source>
        <dbReference type="ARBA" id="ARBA00001947"/>
    </source>
</evidence>
<reference evidence="10 11" key="1">
    <citation type="submission" date="2017-01" db="EMBL/GenBank/DDBJ databases">
        <title>Draft sequence of Acidihalobacter ferrooxidans strain DSM 14175 (strain V8).</title>
        <authorList>
            <person name="Khaleque H.N."/>
            <person name="Ramsay J.P."/>
            <person name="Murphy R.J.T."/>
            <person name="Kaksonen A.H."/>
            <person name="Boxall N.J."/>
            <person name="Watkin E.L.J."/>
        </authorList>
    </citation>
    <scope>NUCLEOTIDE SEQUENCE [LARGE SCALE GENOMIC DNA]</scope>
    <source>
        <strain evidence="10 11">V8</strain>
    </source>
</reference>
<evidence type="ECO:0000313" key="11">
    <source>
        <dbReference type="Proteomes" id="UP000243807"/>
    </source>
</evidence>
<keyword evidence="3" id="KW-0645">Protease</keyword>
<dbReference type="KEGG" id="afy:BW247_14620"/>
<dbReference type="InterPro" id="IPR011055">
    <property type="entry name" value="Dup_hybrid_motif"/>
</dbReference>
<evidence type="ECO:0000256" key="7">
    <source>
        <dbReference type="ARBA" id="ARBA00023049"/>
    </source>
</evidence>
<evidence type="ECO:0000259" key="9">
    <source>
        <dbReference type="Pfam" id="PF19425"/>
    </source>
</evidence>
<feature type="domain" description="Csd3-like second N-terminal" evidence="9">
    <location>
        <begin position="188"/>
        <end position="306"/>
    </location>
</feature>
<dbReference type="Gene3D" id="3.10.450.350">
    <property type="match status" value="2"/>
</dbReference>
<evidence type="ECO:0000256" key="2">
    <source>
        <dbReference type="ARBA" id="ARBA00004196"/>
    </source>
</evidence>
<dbReference type="PANTHER" id="PTHR21666">
    <property type="entry name" value="PEPTIDASE-RELATED"/>
    <property type="match status" value="1"/>
</dbReference>